<feature type="transmembrane region" description="Helical" evidence="1">
    <location>
        <begin position="269"/>
        <end position="285"/>
    </location>
</feature>
<protein>
    <recommendedName>
        <fullName evidence="4">Glycosyltransferase RgtA/B/C/D-like domain-containing protein</fullName>
    </recommendedName>
</protein>
<organism evidence="2 3">
    <name type="scientific">Subtercola vilae</name>
    <dbReference type="NCBI Taxonomy" id="2056433"/>
    <lineage>
        <taxon>Bacteria</taxon>
        <taxon>Bacillati</taxon>
        <taxon>Actinomycetota</taxon>
        <taxon>Actinomycetes</taxon>
        <taxon>Micrococcales</taxon>
        <taxon>Microbacteriaceae</taxon>
        <taxon>Subtercola</taxon>
    </lineage>
</organism>
<keyword evidence="1" id="KW-0812">Transmembrane</keyword>
<evidence type="ECO:0000313" key="2">
    <source>
        <dbReference type="EMBL" id="TIH37803.1"/>
    </source>
</evidence>
<keyword evidence="1" id="KW-1133">Transmembrane helix</keyword>
<proteinExistence type="predicted"/>
<sequence length="721" mass="74809">MALGLAVLSLFGLAVLTMVAAEVRAALFPALPLFGVAYLVVVLHLTGLFLPVRLGAFIAAAGALVLLAVFIWRKRSVRLVPRASALAWLVTVAVGSVGAMLAVVPSLIARSPLAIEPTVKNDAAYYVGVSKWLLSNPITHLPNIGTAPGPDTVSPAFGPALESLRLGLRVGQELTQAALSALTGLDPIAAFSPWLGLWVLLIPGGAWVLGTAFGLRVWGRLVLGAVLVTSFSLINQVLNQNADSLLGIALVGLVVALVASSVRSRSQTVFRAPVWLAALLLASLVGTYTEYIPFAGATLAFVVLVGPLGELKSALVKGVQIVGLSLVLGPFIWFRAVQNTLLVGSIAAGGAGSPSSFFDSVGHLLGPLQGLLFPAAGSVVVGLPSRLILMFTIICVGVGVVAALISRVSRAYALGAMFSAAVVVYIATRGADYVTGRASDIVMPLILTAAVLGWFALARWAHVPGRSTLRGLTIVAVAVMVIATTGLGVRVSLLNTVNESGDDRVVTADYLQAASWVQKLSNDAGVTVATGDLFQQLWLSEALSDHSRVGYVNLRGDLGYRANLSLLSYWNTAATRYVLVGRGAFAAYDADAVVDQNRQFTLLDMTKNATVAVPVVTAASSPSWLYLTDETGAITSVSAGSIQILSERHDLSGISLNIRGLSAGDAVTLSQGGTSLEAQNAVNGRASLRLDAVALSQSLAEVSVAPSVEPGGFTLESLTAR</sequence>
<feature type="transmembrane region" description="Helical" evidence="1">
    <location>
        <begin position="85"/>
        <end position="108"/>
    </location>
</feature>
<evidence type="ECO:0000256" key="1">
    <source>
        <dbReference type="SAM" id="Phobius"/>
    </source>
</evidence>
<keyword evidence="1" id="KW-0472">Membrane</keyword>
<feature type="transmembrane region" description="Helical" evidence="1">
    <location>
        <begin position="441"/>
        <end position="460"/>
    </location>
</feature>
<evidence type="ECO:0008006" key="4">
    <source>
        <dbReference type="Google" id="ProtNLM"/>
    </source>
</evidence>
<accession>A0A4T2C0M6</accession>
<feature type="transmembrane region" description="Helical" evidence="1">
    <location>
        <begin position="244"/>
        <end position="262"/>
    </location>
</feature>
<comment type="caution">
    <text evidence="2">The sequence shown here is derived from an EMBL/GenBank/DDBJ whole genome shotgun (WGS) entry which is preliminary data.</text>
</comment>
<feature type="transmembrane region" description="Helical" evidence="1">
    <location>
        <begin position="472"/>
        <end position="493"/>
    </location>
</feature>
<feature type="transmembrane region" description="Helical" evidence="1">
    <location>
        <begin position="188"/>
        <end position="209"/>
    </location>
</feature>
<feature type="transmembrane region" description="Helical" evidence="1">
    <location>
        <begin position="49"/>
        <end position="73"/>
    </location>
</feature>
<gene>
    <name evidence="2" type="ORF">D4765_07260</name>
</gene>
<feature type="transmembrane region" description="Helical" evidence="1">
    <location>
        <begin position="221"/>
        <end position="238"/>
    </location>
</feature>
<feature type="transmembrane region" description="Helical" evidence="1">
    <location>
        <begin position="315"/>
        <end position="334"/>
    </location>
</feature>
<dbReference type="AlphaFoldDB" id="A0A4T2C0M6"/>
<feature type="transmembrane region" description="Helical" evidence="1">
    <location>
        <begin position="412"/>
        <end position="429"/>
    </location>
</feature>
<dbReference type="Proteomes" id="UP000306192">
    <property type="component" value="Unassembled WGS sequence"/>
</dbReference>
<reference evidence="2 3" key="1">
    <citation type="journal article" date="2019" name="Microorganisms">
        <title>Systematic Affiliation and Genome Analysis of Subtercola vilae DB165(T) with Particular Emphasis on Cold Adaptation of an Isolate from a High-Altitude Cold Volcano Lake.</title>
        <authorList>
            <person name="Villalobos A.S."/>
            <person name="Wiese J."/>
            <person name="Imhoff J.F."/>
            <person name="Dorador C."/>
            <person name="Keller A."/>
            <person name="Hentschel U."/>
        </authorList>
    </citation>
    <scope>NUCLEOTIDE SEQUENCE [LARGE SCALE GENOMIC DNA]</scope>
    <source>
        <strain evidence="2 3">DB165</strain>
    </source>
</reference>
<dbReference type="EMBL" id="QYRT01000010">
    <property type="protein sequence ID" value="TIH37803.1"/>
    <property type="molecule type" value="Genomic_DNA"/>
</dbReference>
<name>A0A4T2C0M6_9MICO</name>
<feature type="transmembrane region" description="Helical" evidence="1">
    <location>
        <begin position="387"/>
        <end position="405"/>
    </location>
</feature>
<evidence type="ECO:0000313" key="3">
    <source>
        <dbReference type="Proteomes" id="UP000306192"/>
    </source>
</evidence>
<keyword evidence="3" id="KW-1185">Reference proteome</keyword>